<dbReference type="EMBL" id="AWSU01000162">
    <property type="protein sequence ID" value="ERI77267.1"/>
    <property type="molecule type" value="Genomic_DNA"/>
</dbReference>
<dbReference type="AlphaFoldDB" id="A0ABC9TYH3"/>
<dbReference type="Proteomes" id="UP000016491">
    <property type="component" value="Unassembled WGS sequence"/>
</dbReference>
<name>A0ABC9TYH3_CLOSY</name>
<sequence length="44" mass="5195">MFKTGPCPNKKNPLLYEAADFLYLKNTIPVLPFYRRTRTATYKL</sequence>
<evidence type="ECO:0000313" key="1">
    <source>
        <dbReference type="EMBL" id="ERI77267.1"/>
    </source>
</evidence>
<accession>A0ABC9TYH3</accession>
<reference evidence="1 2" key="1">
    <citation type="submission" date="2013-07" db="EMBL/GenBank/DDBJ databases">
        <authorList>
            <person name="Weinstock G."/>
            <person name="Sodergren E."/>
            <person name="Wylie T."/>
            <person name="Fulton L."/>
            <person name="Fulton R."/>
            <person name="Fronick C."/>
            <person name="O'Laughlin M."/>
            <person name="Godfrey J."/>
            <person name="Miner T."/>
            <person name="Herter B."/>
            <person name="Appelbaum E."/>
            <person name="Cordes M."/>
            <person name="Lek S."/>
            <person name="Wollam A."/>
            <person name="Pepin K.H."/>
            <person name="Palsikar V.B."/>
            <person name="Mitreva M."/>
            <person name="Wilson R.K."/>
        </authorList>
    </citation>
    <scope>NUCLEOTIDE SEQUENCE [LARGE SCALE GENOMIC DNA]</scope>
    <source>
        <strain evidence="1 2">ATCC 14940</strain>
    </source>
</reference>
<organism evidence="1 2">
    <name type="scientific">[Clostridium] symbiosum ATCC 14940</name>
    <dbReference type="NCBI Taxonomy" id="411472"/>
    <lineage>
        <taxon>Bacteria</taxon>
        <taxon>Bacillati</taxon>
        <taxon>Bacillota</taxon>
        <taxon>Clostridia</taxon>
        <taxon>Lachnospirales</taxon>
        <taxon>Lachnospiraceae</taxon>
        <taxon>Otoolea</taxon>
    </lineage>
</organism>
<protein>
    <submittedName>
        <fullName evidence="1">Uncharacterized protein</fullName>
    </submittedName>
</protein>
<comment type="caution">
    <text evidence="1">The sequence shown here is derived from an EMBL/GenBank/DDBJ whole genome shotgun (WGS) entry which is preliminary data.</text>
</comment>
<evidence type="ECO:0000313" key="2">
    <source>
        <dbReference type="Proteomes" id="UP000016491"/>
    </source>
</evidence>
<proteinExistence type="predicted"/>
<gene>
    <name evidence="1" type="ORF">CLOSYM_02165</name>
</gene>